<evidence type="ECO:0000313" key="8">
    <source>
        <dbReference type="EMBL" id="KXS21708.1"/>
    </source>
</evidence>
<feature type="region of interest" description="Disordered" evidence="6">
    <location>
        <begin position="56"/>
        <end position="93"/>
    </location>
</feature>
<organism evidence="8 9">
    <name type="scientific">Gonapodya prolifera (strain JEL478)</name>
    <name type="common">Monoblepharis prolifera</name>
    <dbReference type="NCBI Taxonomy" id="1344416"/>
    <lineage>
        <taxon>Eukaryota</taxon>
        <taxon>Fungi</taxon>
        <taxon>Fungi incertae sedis</taxon>
        <taxon>Chytridiomycota</taxon>
        <taxon>Chytridiomycota incertae sedis</taxon>
        <taxon>Monoblepharidomycetes</taxon>
        <taxon>Monoblepharidales</taxon>
        <taxon>Gonapodyaceae</taxon>
        <taxon>Gonapodya</taxon>
    </lineage>
</organism>
<comment type="subcellular location">
    <subcellularLocation>
        <location evidence="1">Nucleus</location>
    </subcellularLocation>
</comment>
<evidence type="ECO:0000256" key="4">
    <source>
        <dbReference type="ARBA" id="ARBA00023163"/>
    </source>
</evidence>
<keyword evidence="3" id="KW-0805">Transcription regulation</keyword>
<dbReference type="SMART" id="SM00066">
    <property type="entry name" value="GAL4"/>
    <property type="match status" value="1"/>
</dbReference>
<evidence type="ECO:0000256" key="6">
    <source>
        <dbReference type="SAM" id="MobiDB-lite"/>
    </source>
</evidence>
<gene>
    <name evidence="8" type="ORF">M427DRAFT_276940</name>
</gene>
<dbReference type="GO" id="GO:0008270">
    <property type="term" value="F:zinc ion binding"/>
    <property type="evidence" value="ECO:0007669"/>
    <property type="project" value="InterPro"/>
</dbReference>
<name>A0A139AY84_GONPJ</name>
<dbReference type="GO" id="GO:0005634">
    <property type="term" value="C:nucleus"/>
    <property type="evidence" value="ECO:0007669"/>
    <property type="project" value="UniProtKB-SubCell"/>
</dbReference>
<dbReference type="Proteomes" id="UP000070544">
    <property type="component" value="Unassembled WGS sequence"/>
</dbReference>
<evidence type="ECO:0000256" key="5">
    <source>
        <dbReference type="ARBA" id="ARBA00023242"/>
    </source>
</evidence>
<keyword evidence="9" id="KW-1185">Reference proteome</keyword>
<dbReference type="Gene3D" id="4.10.240.10">
    <property type="entry name" value="Zn(2)-C6 fungal-type DNA-binding domain"/>
    <property type="match status" value="1"/>
</dbReference>
<evidence type="ECO:0000259" key="7">
    <source>
        <dbReference type="PROSITE" id="PS50048"/>
    </source>
</evidence>
<accession>A0A139AY84</accession>
<dbReference type="InterPro" id="IPR036864">
    <property type="entry name" value="Zn2-C6_fun-type_DNA-bd_sf"/>
</dbReference>
<evidence type="ECO:0000256" key="2">
    <source>
        <dbReference type="ARBA" id="ARBA00022723"/>
    </source>
</evidence>
<sequence length="270" mass="29636">MNESASPRNWRRSTKACDFCVQRKLRCDKSTQDHDARPCSNCLRFGRECKFTKPTLKRGRRAESLSQDASIPPSAQGASTHDATPSGTGHHAEGYGAPMFAGLQVLSSAISMDEGGSSLKYLDRDLPTPPLDLIPHLHDTFVANVHHDFPITPRPPLTFTTRFLSLALCRAAVPFSNHPHLLTPPMSRTHLSLALETHFQDYMKLWISGELPPDLTSVQSLCVMASALSGTAHGDHNKVKRMVGMAVQQAQELDLARGTTREEVLTSGND</sequence>
<evidence type="ECO:0000256" key="1">
    <source>
        <dbReference type="ARBA" id="ARBA00004123"/>
    </source>
</evidence>
<dbReference type="EMBL" id="KQ965732">
    <property type="protein sequence ID" value="KXS21708.1"/>
    <property type="molecule type" value="Genomic_DNA"/>
</dbReference>
<dbReference type="CDD" id="cd00067">
    <property type="entry name" value="GAL4"/>
    <property type="match status" value="1"/>
</dbReference>
<keyword evidence="5" id="KW-0539">Nucleus</keyword>
<dbReference type="PROSITE" id="PS50048">
    <property type="entry name" value="ZN2_CY6_FUNGAL_2"/>
    <property type="match status" value="1"/>
</dbReference>
<feature type="domain" description="Zn(2)-C6 fungal-type" evidence="7">
    <location>
        <begin position="16"/>
        <end position="51"/>
    </location>
</feature>
<dbReference type="Pfam" id="PF00172">
    <property type="entry name" value="Zn_clus"/>
    <property type="match status" value="1"/>
</dbReference>
<keyword evidence="4" id="KW-0804">Transcription</keyword>
<dbReference type="InterPro" id="IPR050815">
    <property type="entry name" value="TF_fung"/>
</dbReference>
<dbReference type="PANTHER" id="PTHR47338">
    <property type="entry name" value="ZN(II)2CYS6 TRANSCRIPTION FACTOR (EUROFUNG)-RELATED"/>
    <property type="match status" value="1"/>
</dbReference>
<dbReference type="CDD" id="cd12148">
    <property type="entry name" value="fungal_TF_MHR"/>
    <property type="match status" value="1"/>
</dbReference>
<evidence type="ECO:0000256" key="3">
    <source>
        <dbReference type="ARBA" id="ARBA00023015"/>
    </source>
</evidence>
<dbReference type="OrthoDB" id="2123952at2759"/>
<reference evidence="8 9" key="1">
    <citation type="journal article" date="2015" name="Genome Biol. Evol.">
        <title>Phylogenomic analyses indicate that early fungi evolved digesting cell walls of algal ancestors of land plants.</title>
        <authorList>
            <person name="Chang Y."/>
            <person name="Wang S."/>
            <person name="Sekimoto S."/>
            <person name="Aerts A.L."/>
            <person name="Choi C."/>
            <person name="Clum A."/>
            <person name="LaButti K.M."/>
            <person name="Lindquist E.A."/>
            <person name="Yee Ngan C."/>
            <person name="Ohm R.A."/>
            <person name="Salamov A.A."/>
            <person name="Grigoriev I.V."/>
            <person name="Spatafora J.W."/>
            <person name="Berbee M.L."/>
        </authorList>
    </citation>
    <scope>NUCLEOTIDE SEQUENCE [LARGE SCALE GENOMIC DNA]</scope>
    <source>
        <strain evidence="8 9">JEL478</strain>
    </source>
</reference>
<feature type="compositionally biased region" description="Polar residues" evidence="6">
    <location>
        <begin position="76"/>
        <end position="87"/>
    </location>
</feature>
<dbReference type="AlphaFoldDB" id="A0A139AY84"/>
<dbReference type="PANTHER" id="PTHR47338:SF5">
    <property type="entry name" value="ZN(II)2CYS6 TRANSCRIPTION FACTOR (EUROFUNG)"/>
    <property type="match status" value="1"/>
</dbReference>
<proteinExistence type="predicted"/>
<dbReference type="InterPro" id="IPR001138">
    <property type="entry name" value="Zn2Cys6_DnaBD"/>
</dbReference>
<keyword evidence="2" id="KW-0479">Metal-binding</keyword>
<evidence type="ECO:0000313" key="9">
    <source>
        <dbReference type="Proteomes" id="UP000070544"/>
    </source>
</evidence>
<protein>
    <recommendedName>
        <fullName evidence="7">Zn(2)-C6 fungal-type domain-containing protein</fullName>
    </recommendedName>
</protein>
<dbReference type="GO" id="GO:0000981">
    <property type="term" value="F:DNA-binding transcription factor activity, RNA polymerase II-specific"/>
    <property type="evidence" value="ECO:0007669"/>
    <property type="project" value="InterPro"/>
</dbReference>
<dbReference type="SUPFAM" id="SSF57701">
    <property type="entry name" value="Zn2/Cys6 DNA-binding domain"/>
    <property type="match status" value="1"/>
</dbReference>